<gene>
    <name evidence="2" type="ORF">S12H4_15187</name>
</gene>
<feature type="domain" description="4Fe4S-binding SPASM" evidence="1">
    <location>
        <begin position="109"/>
        <end position="170"/>
    </location>
</feature>
<dbReference type="Gene3D" id="3.20.20.70">
    <property type="entry name" value="Aldolase class I"/>
    <property type="match status" value="1"/>
</dbReference>
<dbReference type="Pfam" id="PF13186">
    <property type="entry name" value="SPASM"/>
    <property type="match status" value="1"/>
</dbReference>
<protein>
    <recommendedName>
        <fullName evidence="1">4Fe4S-binding SPASM domain-containing protein</fullName>
    </recommendedName>
</protein>
<proteinExistence type="predicted"/>
<dbReference type="InterPro" id="IPR050377">
    <property type="entry name" value="Radical_SAM_PqqE_MftC-like"/>
</dbReference>
<reference evidence="2" key="1">
    <citation type="journal article" date="2014" name="Front. Microbiol.">
        <title>High frequency of phylogenetically diverse reductive dehalogenase-homologous genes in deep subseafloor sedimentary metagenomes.</title>
        <authorList>
            <person name="Kawai M."/>
            <person name="Futagami T."/>
            <person name="Toyoda A."/>
            <person name="Takaki Y."/>
            <person name="Nishi S."/>
            <person name="Hori S."/>
            <person name="Arai W."/>
            <person name="Tsubouchi T."/>
            <person name="Morono Y."/>
            <person name="Uchiyama I."/>
            <person name="Ito T."/>
            <person name="Fujiyama A."/>
            <person name="Inagaki F."/>
            <person name="Takami H."/>
        </authorList>
    </citation>
    <scope>NUCLEOTIDE SEQUENCE</scope>
    <source>
        <strain evidence="2">Expedition CK06-06</strain>
    </source>
</reference>
<dbReference type="AlphaFoldDB" id="X1T4M7"/>
<dbReference type="SUPFAM" id="SSF102114">
    <property type="entry name" value="Radical SAM enzymes"/>
    <property type="match status" value="1"/>
</dbReference>
<evidence type="ECO:0000259" key="1">
    <source>
        <dbReference type="Pfam" id="PF13186"/>
    </source>
</evidence>
<organism evidence="2">
    <name type="scientific">marine sediment metagenome</name>
    <dbReference type="NCBI Taxonomy" id="412755"/>
    <lineage>
        <taxon>unclassified sequences</taxon>
        <taxon>metagenomes</taxon>
        <taxon>ecological metagenomes</taxon>
    </lineage>
</organism>
<dbReference type="InterPro" id="IPR013785">
    <property type="entry name" value="Aldolase_TIM"/>
</dbReference>
<evidence type="ECO:0000313" key="2">
    <source>
        <dbReference type="EMBL" id="GAI86356.1"/>
    </source>
</evidence>
<feature type="non-terminal residue" evidence="2">
    <location>
        <position position="1"/>
    </location>
</feature>
<dbReference type="EMBL" id="BARW01007280">
    <property type="protein sequence ID" value="GAI86356.1"/>
    <property type="molecule type" value="Genomic_DNA"/>
</dbReference>
<name>X1T4M7_9ZZZZ</name>
<dbReference type="PANTHER" id="PTHR11228">
    <property type="entry name" value="RADICAL SAM DOMAIN PROTEIN"/>
    <property type="match status" value="1"/>
</dbReference>
<dbReference type="PANTHER" id="PTHR11228:SF7">
    <property type="entry name" value="PQQA PEPTIDE CYCLASE"/>
    <property type="match status" value="1"/>
</dbReference>
<dbReference type="NCBIfam" id="TIGR04085">
    <property type="entry name" value="rSAM_more_4Fe4S"/>
    <property type="match status" value="1"/>
</dbReference>
<dbReference type="InterPro" id="IPR058240">
    <property type="entry name" value="rSAM_sf"/>
</dbReference>
<comment type="caution">
    <text evidence="2">The sequence shown here is derived from an EMBL/GenBank/DDBJ whole genome shotgun (WGS) entry which is preliminary data.</text>
</comment>
<sequence length="211" mass="24058">GVQGSQRLTLNFIKQLLDTGIRVVIKSPLFRQTIEEAPSLLEYAKKLGAEWFGGPLITPRDDGDMFPTTMRATRKQIISYFQKTEDLFSIKGDIFQDVFGSMGDSPLACLALSNSCFIDVNGDLYPCSQVRRKIGNVFKNQFEKLWHESLVLERIREVRMNDLKKCSKCKIITYCSRCPGLADLERGDIFDLSPFDCLLAQCRKEAEKQRN</sequence>
<dbReference type="InterPro" id="IPR023885">
    <property type="entry name" value="4Fe4S-binding_SPASM_dom"/>
</dbReference>
<accession>X1T4M7</accession>